<name>A0A8T8SSL4_9BASI</name>
<gene>
    <name evidence="2" type="ORF">A4X03_0g6977</name>
</gene>
<reference evidence="2" key="1">
    <citation type="submission" date="2016-04" db="EMBL/GenBank/DDBJ databases">
        <authorList>
            <person name="Nguyen H.D."/>
            <person name="Kesanakurti P."/>
            <person name="Cullis J."/>
            <person name="Levesque C.A."/>
            <person name="Hambleton S."/>
        </authorList>
    </citation>
    <scope>NUCLEOTIDE SEQUENCE</scope>
    <source>
        <strain evidence="2">DAOMC 238032</strain>
    </source>
</reference>
<dbReference type="Gene3D" id="3.40.50.720">
    <property type="entry name" value="NAD(P)-binding Rossmann-like Domain"/>
    <property type="match status" value="1"/>
</dbReference>
<sequence>MSTHSLGDTSSTVVLLTHASSPLVQALAFTILKNWTPAAIILVDHDPTSLGPCINYLTQQSWTTGRGEPTRVVSVLADITDFQSALRAVKETVAGYGRLDFVFTFPPGQQPPGASQGPDLPTTTVFPILSRPPYDGTPVTSPTTPTTAPRVRAIPPPPDHWNHFDDIVRSTANLLHASVPALICAPRVPGGTLITPEPAPTRRYFVFVNLPRPGETSMALSSPYHNAGEY</sequence>
<organism evidence="2 3">
    <name type="scientific">Tilletia caries</name>
    <name type="common">wheat bunt fungus</name>
    <dbReference type="NCBI Taxonomy" id="13290"/>
    <lineage>
        <taxon>Eukaryota</taxon>
        <taxon>Fungi</taxon>
        <taxon>Dikarya</taxon>
        <taxon>Basidiomycota</taxon>
        <taxon>Ustilaginomycotina</taxon>
        <taxon>Exobasidiomycetes</taxon>
        <taxon>Tilletiales</taxon>
        <taxon>Tilletiaceae</taxon>
        <taxon>Tilletia</taxon>
    </lineage>
</organism>
<evidence type="ECO:0000256" key="1">
    <source>
        <dbReference type="SAM" id="MobiDB-lite"/>
    </source>
</evidence>
<feature type="compositionally biased region" description="Low complexity" evidence="1">
    <location>
        <begin position="137"/>
        <end position="151"/>
    </location>
</feature>
<protein>
    <submittedName>
        <fullName evidence="2">Uncharacterized protein</fullName>
    </submittedName>
</protein>
<proteinExistence type="predicted"/>
<dbReference type="EMBL" id="LWDD02001494">
    <property type="protein sequence ID" value="KAE8247704.1"/>
    <property type="molecule type" value="Genomic_DNA"/>
</dbReference>
<reference evidence="2" key="2">
    <citation type="journal article" date="2019" name="IMA Fungus">
        <title>Genome sequencing and comparison of five Tilletia species to identify candidate genes for the detection of regulated species infecting wheat.</title>
        <authorList>
            <person name="Nguyen H.D.T."/>
            <person name="Sultana T."/>
            <person name="Kesanakurti P."/>
            <person name="Hambleton S."/>
        </authorList>
    </citation>
    <scope>NUCLEOTIDE SEQUENCE</scope>
    <source>
        <strain evidence="2">DAOMC 238032</strain>
    </source>
</reference>
<dbReference type="AlphaFoldDB" id="A0A8T8SSL4"/>
<dbReference type="SUPFAM" id="SSF51735">
    <property type="entry name" value="NAD(P)-binding Rossmann-fold domains"/>
    <property type="match status" value="1"/>
</dbReference>
<dbReference type="InterPro" id="IPR036291">
    <property type="entry name" value="NAD(P)-bd_dom_sf"/>
</dbReference>
<accession>A0A8T8SSL4</accession>
<evidence type="ECO:0000313" key="3">
    <source>
        <dbReference type="Proteomes" id="UP000077671"/>
    </source>
</evidence>
<evidence type="ECO:0000313" key="2">
    <source>
        <dbReference type="EMBL" id="KAE8247704.1"/>
    </source>
</evidence>
<comment type="caution">
    <text evidence="2">The sequence shown here is derived from an EMBL/GenBank/DDBJ whole genome shotgun (WGS) entry which is preliminary data.</text>
</comment>
<dbReference type="Proteomes" id="UP000077671">
    <property type="component" value="Unassembled WGS sequence"/>
</dbReference>
<feature type="region of interest" description="Disordered" evidence="1">
    <location>
        <begin position="131"/>
        <end position="151"/>
    </location>
</feature>